<dbReference type="Pfam" id="PF00892">
    <property type="entry name" value="EamA"/>
    <property type="match status" value="2"/>
</dbReference>
<feature type="transmembrane region" description="Helical" evidence="6">
    <location>
        <begin position="204"/>
        <end position="222"/>
    </location>
</feature>
<dbReference type="RefSeq" id="WP_149425893.1">
    <property type="nucleotide sequence ID" value="NZ_CP022579.1"/>
</dbReference>
<name>A0A5C1EB64_9RHOO</name>
<dbReference type="InterPro" id="IPR037185">
    <property type="entry name" value="EmrE-like"/>
</dbReference>
<dbReference type="EMBL" id="CP022579">
    <property type="protein sequence ID" value="QEL65819.1"/>
    <property type="molecule type" value="Genomic_DNA"/>
</dbReference>
<dbReference type="Proteomes" id="UP000323671">
    <property type="component" value="Chromosome"/>
</dbReference>
<sequence length="334" mass="35168">MLAASSPALHVAPPASAPLSRAALPLLLLTAPALFAANMVAARWAQQADIPPLFLAWGRWTLAFLLLLPWVARRLWAERPRLRPALPRLLLLSALGMGMAVAPQYIGARTTSATNIALIFAASPILVVLLDTLLWRVPLRPRSVAGLAMALAGVVVILTRGEAHALVQLTFGRGDLWVMGAAAGWALYTLLSRRCPLPAMPCDVRLAALMLGGIVALTPFAAGEALAGARPDFSAPALYGALAFLALVPSLGAYFLYDRLIAVAGAAGASTSMYLVPVYAALLAWPLLGETLHSFHLAGLALILPGVALARQSEGGVPLFGFILLPRERPRVVT</sequence>
<comment type="similarity">
    <text evidence="2">Belongs to the EamA transporter family.</text>
</comment>
<feature type="transmembrane region" description="Helical" evidence="6">
    <location>
        <begin position="112"/>
        <end position="132"/>
    </location>
</feature>
<dbReference type="AlphaFoldDB" id="A0A5C1EB64"/>
<proteinExistence type="inferred from homology"/>
<dbReference type="SUPFAM" id="SSF103481">
    <property type="entry name" value="Multidrug resistance efflux transporter EmrE"/>
    <property type="match status" value="2"/>
</dbReference>
<reference evidence="8 9" key="1">
    <citation type="submission" date="2017-07" db="EMBL/GenBank/DDBJ databases">
        <title>Complete genome sequence of Oryzomicrobium terrae TPP412.</title>
        <authorList>
            <person name="Chiu L.-W."/>
            <person name="Lo K.-J."/>
            <person name="Tsai Y.-M."/>
            <person name="Lin S.-S."/>
            <person name="Kuo C.-H."/>
            <person name="Liu C.-T."/>
        </authorList>
    </citation>
    <scope>NUCLEOTIDE SEQUENCE [LARGE SCALE GENOMIC DNA]</scope>
    <source>
        <strain evidence="8 9">TPP412</strain>
    </source>
</reference>
<evidence type="ECO:0000256" key="3">
    <source>
        <dbReference type="ARBA" id="ARBA00022692"/>
    </source>
</evidence>
<evidence type="ECO:0000259" key="7">
    <source>
        <dbReference type="Pfam" id="PF00892"/>
    </source>
</evidence>
<evidence type="ECO:0000256" key="5">
    <source>
        <dbReference type="ARBA" id="ARBA00023136"/>
    </source>
</evidence>
<evidence type="ECO:0000256" key="6">
    <source>
        <dbReference type="SAM" id="Phobius"/>
    </source>
</evidence>
<gene>
    <name evidence="8" type="ORF">OTERR_23430</name>
</gene>
<feature type="transmembrane region" description="Helical" evidence="6">
    <location>
        <begin position="144"/>
        <end position="161"/>
    </location>
</feature>
<feature type="transmembrane region" description="Helical" evidence="6">
    <location>
        <begin position="88"/>
        <end position="106"/>
    </location>
</feature>
<feature type="transmembrane region" description="Helical" evidence="6">
    <location>
        <begin position="291"/>
        <end position="310"/>
    </location>
</feature>
<keyword evidence="5 6" id="KW-0472">Membrane</keyword>
<dbReference type="GO" id="GO:0016020">
    <property type="term" value="C:membrane"/>
    <property type="evidence" value="ECO:0007669"/>
    <property type="project" value="UniProtKB-SubCell"/>
</dbReference>
<comment type="subcellular location">
    <subcellularLocation>
        <location evidence="1">Membrane</location>
        <topology evidence="1">Multi-pass membrane protein</topology>
    </subcellularLocation>
</comment>
<evidence type="ECO:0000256" key="1">
    <source>
        <dbReference type="ARBA" id="ARBA00004141"/>
    </source>
</evidence>
<dbReference type="KEGG" id="otr:OTERR_23430"/>
<accession>A0A5C1EB64</accession>
<dbReference type="InterPro" id="IPR000620">
    <property type="entry name" value="EamA_dom"/>
</dbReference>
<dbReference type="PANTHER" id="PTHR32322">
    <property type="entry name" value="INNER MEMBRANE TRANSPORTER"/>
    <property type="match status" value="1"/>
</dbReference>
<evidence type="ECO:0000256" key="4">
    <source>
        <dbReference type="ARBA" id="ARBA00022989"/>
    </source>
</evidence>
<keyword evidence="4 6" id="KW-1133">Transmembrane helix</keyword>
<feature type="transmembrane region" description="Helical" evidence="6">
    <location>
        <begin position="57"/>
        <end position="76"/>
    </location>
</feature>
<keyword evidence="9" id="KW-1185">Reference proteome</keyword>
<protein>
    <recommendedName>
        <fullName evidence="7">EamA domain-containing protein</fullName>
    </recommendedName>
</protein>
<evidence type="ECO:0000256" key="2">
    <source>
        <dbReference type="ARBA" id="ARBA00007362"/>
    </source>
</evidence>
<feature type="transmembrane region" description="Helical" evidence="6">
    <location>
        <begin position="176"/>
        <end position="192"/>
    </location>
</feature>
<keyword evidence="3 6" id="KW-0812">Transmembrane</keyword>
<organism evidence="8 9">
    <name type="scientific">Oryzomicrobium terrae</name>
    <dbReference type="NCBI Taxonomy" id="1735038"/>
    <lineage>
        <taxon>Bacteria</taxon>
        <taxon>Pseudomonadati</taxon>
        <taxon>Pseudomonadota</taxon>
        <taxon>Betaproteobacteria</taxon>
        <taxon>Rhodocyclales</taxon>
        <taxon>Rhodocyclaceae</taxon>
        <taxon>Oryzomicrobium</taxon>
    </lineage>
</organism>
<dbReference type="PANTHER" id="PTHR32322:SF2">
    <property type="entry name" value="EAMA DOMAIN-CONTAINING PROTEIN"/>
    <property type="match status" value="1"/>
</dbReference>
<feature type="transmembrane region" description="Helical" evidence="6">
    <location>
        <begin position="237"/>
        <end position="257"/>
    </location>
</feature>
<feature type="domain" description="EamA" evidence="7">
    <location>
        <begin position="173"/>
        <end position="310"/>
    </location>
</feature>
<feature type="domain" description="EamA" evidence="7">
    <location>
        <begin position="26"/>
        <end position="158"/>
    </location>
</feature>
<evidence type="ECO:0000313" key="8">
    <source>
        <dbReference type="EMBL" id="QEL65819.1"/>
    </source>
</evidence>
<dbReference type="InterPro" id="IPR050638">
    <property type="entry name" value="AA-Vitamin_Transporters"/>
</dbReference>
<feature type="transmembrane region" description="Helical" evidence="6">
    <location>
        <begin position="264"/>
        <end position="285"/>
    </location>
</feature>
<evidence type="ECO:0000313" key="9">
    <source>
        <dbReference type="Proteomes" id="UP000323671"/>
    </source>
</evidence>